<keyword evidence="3 9" id="KW-0489">Methyltransferase</keyword>
<dbReference type="NCBIfam" id="TIGR00091">
    <property type="entry name" value="tRNA (guanosine(46)-N7)-methyltransferase TrmB"/>
    <property type="match status" value="1"/>
</dbReference>
<evidence type="ECO:0000313" key="11">
    <source>
        <dbReference type="EMBL" id="EFV95899.1"/>
    </source>
</evidence>
<evidence type="ECO:0000256" key="5">
    <source>
        <dbReference type="ARBA" id="ARBA00022691"/>
    </source>
</evidence>
<evidence type="ECO:0000256" key="7">
    <source>
        <dbReference type="ARBA" id="ARBA00060552"/>
    </source>
</evidence>
<organism evidence="11 12">
    <name type="scientific">Lautropia mirabilis ATCC 51599</name>
    <dbReference type="NCBI Taxonomy" id="887898"/>
    <lineage>
        <taxon>Bacteria</taxon>
        <taxon>Pseudomonadati</taxon>
        <taxon>Pseudomonadota</taxon>
        <taxon>Betaproteobacteria</taxon>
        <taxon>Burkholderiales</taxon>
        <taxon>Burkholderiaceae</taxon>
        <taxon>Lautropia</taxon>
    </lineage>
</organism>
<evidence type="ECO:0000256" key="4">
    <source>
        <dbReference type="ARBA" id="ARBA00022679"/>
    </source>
</evidence>
<comment type="catalytic activity">
    <reaction evidence="1 9">
        <text>guanosine(46) in tRNA + S-adenosyl-L-methionine = N(7)-methylguanosine(46) in tRNA + S-adenosyl-L-homocysteine</text>
        <dbReference type="Rhea" id="RHEA:42708"/>
        <dbReference type="Rhea" id="RHEA-COMP:10188"/>
        <dbReference type="Rhea" id="RHEA-COMP:10189"/>
        <dbReference type="ChEBI" id="CHEBI:57856"/>
        <dbReference type="ChEBI" id="CHEBI:59789"/>
        <dbReference type="ChEBI" id="CHEBI:74269"/>
        <dbReference type="ChEBI" id="CHEBI:74480"/>
        <dbReference type="EC" id="2.1.1.33"/>
    </reaction>
</comment>
<dbReference type="UniPathway" id="UPA00989"/>
<feature type="region of interest" description="Disordered" evidence="10">
    <location>
        <begin position="1"/>
        <end position="26"/>
    </location>
</feature>
<dbReference type="eggNOG" id="COG0220">
    <property type="taxonomic scope" value="Bacteria"/>
</dbReference>
<dbReference type="Proteomes" id="UP000011021">
    <property type="component" value="Unassembled WGS sequence"/>
</dbReference>
<sequence length="249" mass="27770">MSSLPTDPATVPSTPPATPDTDAPHRRGIRSYVLRRSHFSAAQRDAWERLMPVFGLPYREQALDYPQAFGRQAPVVLEIGFGMGDTTAEIAANAPDIDFIAIDVHTPGVGALLKLIEQKELSNLRVIEHDAQEVLRQMIAPGSLAGIHVFFPDPWPKARHHKRRLIQTPFVHELVAALQPGGYLHLATDWQDYADQMEEVLAEIPALVAEPVRPFETASLPCPRPSTRFERRGERLGHGITDLIRYKQA</sequence>
<comment type="similarity">
    <text evidence="8 9">Belongs to the class I-like SAM-binding methyltransferase superfamily. TrmB family.</text>
</comment>
<dbReference type="EC" id="2.1.1.33" evidence="9"/>
<keyword evidence="5 9" id="KW-0949">S-adenosyl-L-methionine</keyword>
<feature type="compositionally biased region" description="Low complexity" evidence="10">
    <location>
        <begin position="1"/>
        <end position="12"/>
    </location>
</feature>
<accession>E7RUB6</accession>
<dbReference type="PROSITE" id="PS51625">
    <property type="entry name" value="SAM_MT_TRMB"/>
    <property type="match status" value="1"/>
</dbReference>
<feature type="binding site" evidence="9">
    <location>
        <position position="103"/>
    </location>
    <ligand>
        <name>S-adenosyl-L-methionine</name>
        <dbReference type="ChEBI" id="CHEBI:59789"/>
    </ligand>
</feature>
<feature type="binding site" evidence="9">
    <location>
        <position position="130"/>
    </location>
    <ligand>
        <name>S-adenosyl-L-methionine</name>
        <dbReference type="ChEBI" id="CHEBI:59789"/>
    </ligand>
</feature>
<dbReference type="FunFam" id="3.40.50.150:FF:000035">
    <property type="entry name" value="tRNA (guanine-N(7)-)-methyltransferase"/>
    <property type="match status" value="1"/>
</dbReference>
<dbReference type="InterPro" id="IPR003358">
    <property type="entry name" value="tRNA_(Gua-N-7)_MeTrfase_Trmb"/>
</dbReference>
<evidence type="ECO:0000313" key="12">
    <source>
        <dbReference type="Proteomes" id="UP000011021"/>
    </source>
</evidence>
<dbReference type="HOGENOM" id="CLU_050910_0_1_4"/>
<name>E7RUB6_9BURK</name>
<protein>
    <recommendedName>
        <fullName evidence="9">tRNA (guanine-N(7)-)-methyltransferase</fullName>
        <ecNumber evidence="9">2.1.1.33</ecNumber>
    </recommendedName>
    <alternativeName>
        <fullName evidence="9">tRNA (guanine(46)-N(7))-methyltransferase</fullName>
    </alternativeName>
    <alternativeName>
        <fullName evidence="9">tRNA(m7G46)-methyltransferase</fullName>
    </alternativeName>
</protein>
<evidence type="ECO:0000256" key="2">
    <source>
        <dbReference type="ARBA" id="ARBA00003015"/>
    </source>
</evidence>
<comment type="function">
    <text evidence="2 9">Catalyzes the formation of N(7)-methylguanine at position 46 (m7G46) in tRNA.</text>
</comment>
<dbReference type="PANTHER" id="PTHR23417:SF14">
    <property type="entry name" value="PENTACOTRIPEPTIDE-REPEAT REGION OF PRORP DOMAIN-CONTAINING PROTEIN"/>
    <property type="match status" value="1"/>
</dbReference>
<evidence type="ECO:0000256" key="10">
    <source>
        <dbReference type="SAM" id="MobiDB-lite"/>
    </source>
</evidence>
<gene>
    <name evidence="9 11" type="primary">trmB</name>
    <name evidence="11" type="ORF">HMPREF0551_0082</name>
</gene>
<feature type="binding site" evidence="9">
    <location>
        <begin position="227"/>
        <end position="230"/>
    </location>
    <ligand>
        <name>substrate</name>
    </ligand>
</feature>
<comment type="caution">
    <text evidence="11">The sequence shown here is derived from an EMBL/GenBank/DDBJ whole genome shotgun (WGS) entry which is preliminary data.</text>
</comment>
<dbReference type="InterPro" id="IPR029063">
    <property type="entry name" value="SAM-dependent_MTases_sf"/>
</dbReference>
<keyword evidence="4 9" id="KW-0808">Transferase</keyword>
<dbReference type="STRING" id="887898.HMPREF0551_0082"/>
<feature type="binding site" evidence="9">
    <location>
        <position position="189"/>
    </location>
    <ligand>
        <name>substrate</name>
    </ligand>
</feature>
<dbReference type="InterPro" id="IPR055361">
    <property type="entry name" value="tRNA_methyltr_TrmB_bact"/>
</dbReference>
<comment type="pathway">
    <text evidence="7 9">tRNA modification; N(7)-methylguanine-tRNA biosynthesis.</text>
</comment>
<evidence type="ECO:0000256" key="9">
    <source>
        <dbReference type="HAMAP-Rule" id="MF_01057"/>
    </source>
</evidence>
<reference evidence="11 12" key="1">
    <citation type="submission" date="2010-12" db="EMBL/GenBank/DDBJ databases">
        <authorList>
            <person name="Muzny D."/>
            <person name="Qin X."/>
            <person name="Deng J."/>
            <person name="Jiang H."/>
            <person name="Liu Y."/>
            <person name="Qu J."/>
            <person name="Song X.-Z."/>
            <person name="Zhang L."/>
            <person name="Thornton R."/>
            <person name="Coyle M."/>
            <person name="Francisco L."/>
            <person name="Jackson L."/>
            <person name="Javaid M."/>
            <person name="Korchina V."/>
            <person name="Kovar C."/>
            <person name="Mata R."/>
            <person name="Mathew T."/>
            <person name="Ngo R."/>
            <person name="Nguyen L."/>
            <person name="Nguyen N."/>
            <person name="Okwuonu G."/>
            <person name="Ongeri F."/>
            <person name="Pham C."/>
            <person name="Simmons D."/>
            <person name="Wilczek-Boney K."/>
            <person name="Hale W."/>
            <person name="Jakkamsetti A."/>
            <person name="Pham P."/>
            <person name="Ruth R."/>
            <person name="San Lucas F."/>
            <person name="Warren J."/>
            <person name="Zhang J."/>
            <person name="Zhao Z."/>
            <person name="Zhou C."/>
            <person name="Zhu D."/>
            <person name="Lee S."/>
            <person name="Bess C."/>
            <person name="Blankenburg K."/>
            <person name="Forbes L."/>
            <person name="Fu Q."/>
            <person name="Gubbala S."/>
            <person name="Hirani K."/>
            <person name="Jayaseelan J.C."/>
            <person name="Lara F."/>
            <person name="Munidasa M."/>
            <person name="Palculict T."/>
            <person name="Patil S."/>
            <person name="Pu L.-L."/>
            <person name="Saada N."/>
            <person name="Tang L."/>
            <person name="Weissenberger G."/>
            <person name="Zhu Y."/>
            <person name="Hemphill L."/>
            <person name="Shang Y."/>
            <person name="Youmans B."/>
            <person name="Ayvaz T."/>
            <person name="Ross M."/>
            <person name="Santibanez J."/>
            <person name="Aqrawi P."/>
            <person name="Gross S."/>
            <person name="Joshi V."/>
            <person name="Fowler G."/>
            <person name="Nazareth L."/>
            <person name="Reid J."/>
            <person name="Worley K."/>
            <person name="Petrosino J."/>
            <person name="Highlander S."/>
            <person name="Gibbs R."/>
        </authorList>
    </citation>
    <scope>NUCLEOTIDE SEQUENCE [LARGE SCALE GENOMIC DNA]</scope>
    <source>
        <strain evidence="11 12">ATCC 51599</strain>
    </source>
</reference>
<dbReference type="Pfam" id="PF02390">
    <property type="entry name" value="Methyltransf_4"/>
    <property type="match status" value="1"/>
</dbReference>
<proteinExistence type="inferred from homology"/>
<dbReference type="GO" id="GO:0043527">
    <property type="term" value="C:tRNA methyltransferase complex"/>
    <property type="evidence" value="ECO:0007669"/>
    <property type="project" value="TreeGrafter"/>
</dbReference>
<dbReference type="Gene3D" id="3.40.50.150">
    <property type="entry name" value="Vaccinia Virus protein VP39"/>
    <property type="match status" value="1"/>
</dbReference>
<evidence type="ECO:0000256" key="8">
    <source>
        <dbReference type="ARBA" id="ARBA00060767"/>
    </source>
</evidence>
<dbReference type="SUPFAM" id="SSF53335">
    <property type="entry name" value="S-adenosyl-L-methionine-dependent methyltransferases"/>
    <property type="match status" value="1"/>
</dbReference>
<comment type="caution">
    <text evidence="9">Lacks conserved residue(s) required for the propagation of feature annotation.</text>
</comment>
<dbReference type="AlphaFoldDB" id="E7RUB6"/>
<feature type="binding site" evidence="9">
    <location>
        <position position="78"/>
    </location>
    <ligand>
        <name>S-adenosyl-L-methionine</name>
        <dbReference type="ChEBI" id="CHEBI:59789"/>
    </ligand>
</feature>
<feature type="binding site" evidence="9">
    <location>
        <position position="153"/>
    </location>
    <ligand>
        <name>S-adenosyl-L-methionine</name>
        <dbReference type="ChEBI" id="CHEBI:59789"/>
    </ligand>
</feature>
<dbReference type="CDD" id="cd02440">
    <property type="entry name" value="AdoMet_MTases"/>
    <property type="match status" value="1"/>
</dbReference>
<dbReference type="EMBL" id="AEQP01000001">
    <property type="protein sequence ID" value="EFV95899.1"/>
    <property type="molecule type" value="Genomic_DNA"/>
</dbReference>
<evidence type="ECO:0000256" key="1">
    <source>
        <dbReference type="ARBA" id="ARBA00000142"/>
    </source>
</evidence>
<dbReference type="HAMAP" id="MF_01057">
    <property type="entry name" value="tRNA_methyltr_TrmB"/>
    <property type="match status" value="1"/>
</dbReference>
<keyword evidence="6 9" id="KW-0819">tRNA processing</keyword>
<feature type="binding site" evidence="9">
    <location>
        <position position="157"/>
    </location>
    <ligand>
        <name>substrate</name>
    </ligand>
</feature>
<dbReference type="RefSeq" id="WP_005671783.1">
    <property type="nucleotide sequence ID" value="NZ_CP146288.1"/>
</dbReference>
<evidence type="ECO:0000256" key="3">
    <source>
        <dbReference type="ARBA" id="ARBA00022603"/>
    </source>
</evidence>
<dbReference type="PANTHER" id="PTHR23417">
    <property type="entry name" value="3-DEOXY-D-MANNO-OCTULOSONIC-ACID TRANSFERASE/TRNA GUANINE-N 7 - -METHYLTRANSFERASE"/>
    <property type="match status" value="1"/>
</dbReference>
<keyword evidence="12" id="KW-1185">Reference proteome</keyword>
<evidence type="ECO:0000256" key="6">
    <source>
        <dbReference type="ARBA" id="ARBA00022694"/>
    </source>
</evidence>
<dbReference type="GO" id="GO:0008176">
    <property type="term" value="F:tRNA (guanine(46)-N7)-methyltransferase activity"/>
    <property type="evidence" value="ECO:0007669"/>
    <property type="project" value="UniProtKB-UniRule"/>
</dbReference>